<feature type="compositionally biased region" description="Low complexity" evidence="1">
    <location>
        <begin position="428"/>
        <end position="445"/>
    </location>
</feature>
<feature type="region of interest" description="Disordered" evidence="1">
    <location>
        <begin position="175"/>
        <end position="255"/>
    </location>
</feature>
<feature type="region of interest" description="Disordered" evidence="1">
    <location>
        <begin position="425"/>
        <end position="445"/>
    </location>
</feature>
<feature type="compositionally biased region" description="Polar residues" evidence="1">
    <location>
        <begin position="233"/>
        <end position="254"/>
    </location>
</feature>
<evidence type="ECO:0000256" key="1">
    <source>
        <dbReference type="SAM" id="MobiDB-lite"/>
    </source>
</evidence>
<dbReference type="Proteomes" id="UP001161438">
    <property type="component" value="Chromosome 5"/>
</dbReference>
<dbReference type="RefSeq" id="XP_056081743.1">
    <property type="nucleotide sequence ID" value="XM_056222009.1"/>
</dbReference>
<feature type="compositionally biased region" description="Polar residues" evidence="1">
    <location>
        <begin position="104"/>
        <end position="122"/>
    </location>
</feature>
<sequence length="551" mass="61191">MIQQSSASRRSLHGNDFRTLTPSRGDSLNIPRAVGARSASTIDLFYIPDATISRRHSTLVAARPDNNSNGALMHQYNKPNFASSSTSSLPSTKNRPSRYEKMYDNNNAPDYRTHSQYNSKSNSSRRHSLMTIPEKYSGSRYSLRSSPPTYSNPRVRKELTPFQLQRRQMKTAFQFPNGENFTPRSQIASFPPSSSTLPDSPSASSFPLTPAGSSPSPMDNSCIAPTSAKLSHEQTVATDSNNSTESESPKSIRSNSKKISHFFRKIWSSKSSGSTDSTEENNKTKQKRKNPDKFVSEPITSLEQPIEIQKTSSSIVNNQEFVSPLLRDSGIVQDLTALGNRNKIPVLPPPRSPNRPTLSDKRTTKLYYCNQDSLHEDIIAPAEKTTVFLKRLQGEWSTIYLNKLPITASVPSSLSTTTDAANSSFINSPTSSPVPSASSSSSLVSRGPIHSISSLGSSKSKNAVKSLRFANEIYVNDTWSSVDYCRCDNTFLNNFSKVKSQDIVNPSTFVGNNLSSTKNISNIEIKMEVNEFKRKEMRVHQDSARYTHYYL</sequence>
<proteinExistence type="predicted"/>
<feature type="compositionally biased region" description="Low complexity" evidence="1">
    <location>
        <begin position="189"/>
        <end position="205"/>
    </location>
</feature>
<feature type="compositionally biased region" description="Polar residues" evidence="1">
    <location>
        <begin position="177"/>
        <end position="188"/>
    </location>
</feature>
<dbReference type="EMBL" id="OX365761">
    <property type="protein sequence ID" value="CAI4038628.1"/>
    <property type="molecule type" value="Genomic_DNA"/>
</dbReference>
<feature type="region of interest" description="Disordered" evidence="1">
    <location>
        <begin position="62"/>
        <end position="163"/>
    </location>
</feature>
<name>A0AA35NH48_SACMI</name>
<organism evidence="2 3">
    <name type="scientific">Saccharomyces mikatae IFO 1815</name>
    <dbReference type="NCBI Taxonomy" id="226126"/>
    <lineage>
        <taxon>Eukaryota</taxon>
        <taxon>Fungi</taxon>
        <taxon>Dikarya</taxon>
        <taxon>Ascomycota</taxon>
        <taxon>Saccharomycotina</taxon>
        <taxon>Saccharomycetes</taxon>
        <taxon>Saccharomycetales</taxon>
        <taxon>Saccharomycetaceae</taxon>
        <taxon>Saccharomyces</taxon>
    </lineage>
</organism>
<reference evidence="2" key="1">
    <citation type="submission" date="2022-10" db="EMBL/GenBank/DDBJ databases">
        <authorList>
            <person name="Byrne P K."/>
        </authorList>
    </citation>
    <scope>NUCLEOTIDE SEQUENCE</scope>
    <source>
        <strain evidence="2">IFO1815</strain>
    </source>
</reference>
<accession>A0AA35NH48</accession>
<dbReference type="AlphaFoldDB" id="A0AA35NH48"/>
<dbReference type="GeneID" id="80917839"/>
<gene>
    <name evidence="2" type="primary">SMKI05G2420</name>
    <name evidence="2" type="ORF">SMKI_05G2420</name>
</gene>
<keyword evidence="3" id="KW-1185">Reference proteome</keyword>
<feature type="compositionally biased region" description="Low complexity" evidence="1">
    <location>
        <begin position="83"/>
        <end position="92"/>
    </location>
</feature>
<evidence type="ECO:0000313" key="3">
    <source>
        <dbReference type="Proteomes" id="UP001161438"/>
    </source>
</evidence>
<feature type="compositionally biased region" description="Polar residues" evidence="1">
    <location>
        <begin position="139"/>
        <end position="152"/>
    </location>
</feature>
<feature type="region of interest" description="Disordered" evidence="1">
    <location>
        <begin position="1"/>
        <end position="32"/>
    </location>
</feature>
<evidence type="ECO:0000313" key="2">
    <source>
        <dbReference type="EMBL" id="CAI4038628.1"/>
    </source>
</evidence>
<feature type="region of interest" description="Disordered" evidence="1">
    <location>
        <begin position="269"/>
        <end position="301"/>
    </location>
</feature>
<protein>
    <submittedName>
        <fullName evidence="2">Uncharacterized protein</fullName>
    </submittedName>
</protein>